<dbReference type="EMBL" id="PXYG01000007">
    <property type="protein sequence ID" value="PSJ44132.1"/>
    <property type="molecule type" value="Genomic_DNA"/>
</dbReference>
<dbReference type="InterPro" id="IPR033900">
    <property type="entry name" value="Gram_neg_porin_domain"/>
</dbReference>
<comment type="caution">
    <text evidence="3">The sequence shown here is derived from an EMBL/GenBank/DDBJ whole genome shotgun (WGS) entry which is preliminary data.</text>
</comment>
<evidence type="ECO:0000259" key="2">
    <source>
        <dbReference type="Pfam" id="PF13609"/>
    </source>
</evidence>
<proteinExistence type="predicted"/>
<dbReference type="OrthoDB" id="6350092at2"/>
<feature type="chain" id="PRO_5015131129" description="Porin domain-containing protein" evidence="1">
    <location>
        <begin position="22"/>
        <end position="326"/>
    </location>
</feature>
<dbReference type="Proteomes" id="UP000240243">
    <property type="component" value="Unassembled WGS sequence"/>
</dbReference>
<keyword evidence="4" id="KW-1185">Reference proteome</keyword>
<feature type="signal peptide" evidence="1">
    <location>
        <begin position="1"/>
        <end position="21"/>
    </location>
</feature>
<dbReference type="GO" id="GO:0015288">
    <property type="term" value="F:porin activity"/>
    <property type="evidence" value="ECO:0007669"/>
    <property type="project" value="InterPro"/>
</dbReference>
<dbReference type="GO" id="GO:0016020">
    <property type="term" value="C:membrane"/>
    <property type="evidence" value="ECO:0007669"/>
    <property type="project" value="InterPro"/>
</dbReference>
<dbReference type="InterPro" id="IPR023614">
    <property type="entry name" value="Porin_dom_sf"/>
</dbReference>
<evidence type="ECO:0000256" key="1">
    <source>
        <dbReference type="SAM" id="SignalP"/>
    </source>
</evidence>
<dbReference type="AlphaFoldDB" id="A0A2P7R1N6"/>
<protein>
    <recommendedName>
        <fullName evidence="2">Porin domain-containing protein</fullName>
    </recommendedName>
</protein>
<name>A0A2P7R1N6_9GAMM</name>
<dbReference type="RefSeq" id="WP_106730584.1">
    <property type="nucleotide sequence ID" value="NZ_PXYG01000007.1"/>
</dbReference>
<dbReference type="PROSITE" id="PS51257">
    <property type="entry name" value="PROKAR_LIPOPROTEIN"/>
    <property type="match status" value="1"/>
</dbReference>
<accession>A0A2P7R1N6</accession>
<evidence type="ECO:0000313" key="3">
    <source>
        <dbReference type="EMBL" id="PSJ44132.1"/>
    </source>
</evidence>
<organism evidence="3 4">
    <name type="scientific">Zobellella endophytica</name>
    <dbReference type="NCBI Taxonomy" id="2116700"/>
    <lineage>
        <taxon>Bacteria</taxon>
        <taxon>Pseudomonadati</taxon>
        <taxon>Pseudomonadota</taxon>
        <taxon>Gammaproteobacteria</taxon>
        <taxon>Aeromonadales</taxon>
        <taxon>Aeromonadaceae</taxon>
        <taxon>Zobellella</taxon>
    </lineage>
</organism>
<reference evidence="3 4" key="1">
    <citation type="submission" date="2018-03" db="EMBL/GenBank/DDBJ databases">
        <title>The draft genome of Zobellella sp. 59N8.</title>
        <authorList>
            <person name="Liu L."/>
            <person name="Li L."/>
            <person name="Zhang X."/>
            <person name="Liang L."/>
            <person name="Wang T."/>
        </authorList>
    </citation>
    <scope>NUCLEOTIDE SEQUENCE [LARGE SCALE GENOMIC DNA]</scope>
    <source>
        <strain evidence="3 4">59N8</strain>
    </source>
</reference>
<dbReference type="SUPFAM" id="SSF56935">
    <property type="entry name" value="Porins"/>
    <property type="match status" value="1"/>
</dbReference>
<feature type="domain" description="Porin" evidence="2">
    <location>
        <begin position="14"/>
        <end position="311"/>
    </location>
</feature>
<evidence type="ECO:0000313" key="4">
    <source>
        <dbReference type="Proteomes" id="UP000240243"/>
    </source>
</evidence>
<gene>
    <name evidence="3" type="ORF">C7H85_15420</name>
</gene>
<dbReference type="Pfam" id="PF13609">
    <property type="entry name" value="Porin_4"/>
    <property type="match status" value="1"/>
</dbReference>
<dbReference type="Gene3D" id="2.40.160.10">
    <property type="entry name" value="Porin"/>
    <property type="match status" value="1"/>
</dbReference>
<sequence length="326" mass="35849">MKGKMLFAICGGTVLSCSVMAEEIKLPPPAFYGNLNFGGLKIESQDADMQSFQLELGLKGVVNITEQKVLYEVAVDFSDAVNNSDNSGSDEVHVKQAKMIVPTRYGTLILAPRTSSGQWMDIYHPVFGVYDYNIARANNAPGGVADGIFAQNDRASSVLAYATPNVLGHWKLVGSVLTLKHDNDEDFDAKAVRAVYHDGKLHFALGSTLTEAKMLPTSEDYYRHVASVSYSWDALTLGAIYEHNDRHPSGDFDAYGANATYRLPAGYSVSVGYKEKNHDKDELDNSAVVARVAKDLNQYLTVWAETGQYDELDDNNNYAAGLKFRF</sequence>
<keyword evidence="1" id="KW-0732">Signal</keyword>